<dbReference type="SUPFAM" id="SSF46626">
    <property type="entry name" value="Cytochrome c"/>
    <property type="match status" value="2"/>
</dbReference>
<accession>A0A4S8HXX6</accession>
<keyword evidence="5" id="KW-0560">Oxidoreductase</keyword>
<dbReference type="InterPro" id="IPR004852">
    <property type="entry name" value="Di-haem_cyt_c_peroxidsae"/>
</dbReference>
<dbReference type="GO" id="GO:0004130">
    <property type="term" value="F:cytochrome-c peroxidase activity"/>
    <property type="evidence" value="ECO:0007669"/>
    <property type="project" value="TreeGrafter"/>
</dbReference>
<organism evidence="9 10">
    <name type="scientific">Niastella caeni</name>
    <dbReference type="NCBI Taxonomy" id="2569763"/>
    <lineage>
        <taxon>Bacteria</taxon>
        <taxon>Pseudomonadati</taxon>
        <taxon>Bacteroidota</taxon>
        <taxon>Chitinophagia</taxon>
        <taxon>Chitinophagales</taxon>
        <taxon>Chitinophagaceae</taxon>
        <taxon>Niastella</taxon>
    </lineage>
</organism>
<dbReference type="AlphaFoldDB" id="A0A4S8HXX6"/>
<dbReference type="PANTHER" id="PTHR30600:SF10">
    <property type="entry name" value="BLL6722 PROTEIN"/>
    <property type="match status" value="1"/>
</dbReference>
<feature type="domain" description="Cytochrome c" evidence="8">
    <location>
        <begin position="463"/>
        <end position="605"/>
    </location>
</feature>
<keyword evidence="4" id="KW-0732">Signal</keyword>
<dbReference type="GO" id="GO:0009055">
    <property type="term" value="F:electron transfer activity"/>
    <property type="evidence" value="ECO:0007669"/>
    <property type="project" value="InterPro"/>
</dbReference>
<evidence type="ECO:0000256" key="7">
    <source>
        <dbReference type="PROSITE-ProRule" id="PRU00433"/>
    </source>
</evidence>
<evidence type="ECO:0000256" key="4">
    <source>
        <dbReference type="ARBA" id="ARBA00022729"/>
    </source>
</evidence>
<keyword evidence="10" id="KW-1185">Reference proteome</keyword>
<dbReference type="InterPro" id="IPR051395">
    <property type="entry name" value="Cytochrome_c_Peroxidase/MauG"/>
</dbReference>
<evidence type="ECO:0000256" key="5">
    <source>
        <dbReference type="ARBA" id="ARBA00023002"/>
    </source>
</evidence>
<dbReference type="OrthoDB" id="9805202at2"/>
<feature type="domain" description="Cytochrome c" evidence="8">
    <location>
        <begin position="308"/>
        <end position="435"/>
    </location>
</feature>
<keyword evidence="9" id="KW-0575">Peroxidase</keyword>
<protein>
    <submittedName>
        <fullName evidence="9">Cytochrome-c peroxidase</fullName>
    </submittedName>
</protein>
<proteinExistence type="predicted"/>
<dbReference type="Pfam" id="PF03150">
    <property type="entry name" value="CCP_MauG"/>
    <property type="match status" value="1"/>
</dbReference>
<dbReference type="Gene3D" id="1.10.760.10">
    <property type="entry name" value="Cytochrome c-like domain"/>
    <property type="match status" value="2"/>
</dbReference>
<dbReference type="Gene3D" id="1.20.1420.20">
    <property type="entry name" value="M75 peptidase, HXXE motif"/>
    <property type="match status" value="1"/>
</dbReference>
<dbReference type="RefSeq" id="WP_136576915.1">
    <property type="nucleotide sequence ID" value="NZ_STFF01000002.1"/>
</dbReference>
<name>A0A4S8HXX6_9BACT</name>
<dbReference type="InterPro" id="IPR009056">
    <property type="entry name" value="Cyt_c-like_dom"/>
</dbReference>
<evidence type="ECO:0000313" key="10">
    <source>
        <dbReference type="Proteomes" id="UP000306918"/>
    </source>
</evidence>
<dbReference type="GO" id="GO:0020037">
    <property type="term" value="F:heme binding"/>
    <property type="evidence" value="ECO:0007669"/>
    <property type="project" value="InterPro"/>
</dbReference>
<sequence length="611" mass="68767">MLKKWIIAAPIALFFLVLLNGFLIPAGYDSNLMVDKYYLAELQTLKQKLQALKQSCEQKQSLAILQQQFKNARLSYKEVAVLTEYFNVYETKYLNGPALKRVEDDNPQVIIQPAGFQVVEEKLFGTKHPDHAALTAEINNMLHTVERLIHEPDRIYKFKEFSVFDALRAATLRMITLGISGFDSPVAQYSIREAASTINGMQAIIDLYRPEINKKDENLYTRLSKKLAAAKQYLLNSRTSFNQFNRLEFITKYANPISNAIVETRLQLGFEMPVELRPVNPDALNIFEGNAFDVRFFSPNDRYHPTPERIELGRRLFHDPILSGSKDRSCGSCHQPQKAFADGLPVALAIDNKTKLTRNTPGLWNTVFQTKQFFDSRTSTLENQLSAVVHNPSEMQGSLQESIPLLQQHPVYAQLFAKAYSNEKDVITQYNIANAIASYIRSLVALNARFDQYMRGDTTKLSTTEKNGFNLFMGKAKCGTCHFMPLFNGLVPTEFTETESEVLGVPAANLKKNAVLDSDKGKFDFTTATIHQFAFKTPTLRNIALTAPYMHNGVFATLEDVMEFYNDGGGSGLKIAPETQTLPADKLQLTGKETKAVIAFMHALTDTSGRK</sequence>
<evidence type="ECO:0000256" key="6">
    <source>
        <dbReference type="ARBA" id="ARBA00023004"/>
    </source>
</evidence>
<comment type="caution">
    <text evidence="9">The sequence shown here is derived from an EMBL/GenBank/DDBJ whole genome shotgun (WGS) entry which is preliminary data.</text>
</comment>
<dbReference type="Proteomes" id="UP000306918">
    <property type="component" value="Unassembled WGS sequence"/>
</dbReference>
<dbReference type="PROSITE" id="PS51007">
    <property type="entry name" value="CYTC"/>
    <property type="match status" value="2"/>
</dbReference>
<dbReference type="InterPro" id="IPR038352">
    <property type="entry name" value="Imelysin_sf"/>
</dbReference>
<gene>
    <name evidence="9" type="ORF">FAM09_09795</name>
</gene>
<keyword evidence="3 7" id="KW-0479">Metal-binding</keyword>
<evidence type="ECO:0000256" key="3">
    <source>
        <dbReference type="ARBA" id="ARBA00022723"/>
    </source>
</evidence>
<dbReference type="EMBL" id="STFF01000002">
    <property type="protein sequence ID" value="THU40161.1"/>
    <property type="molecule type" value="Genomic_DNA"/>
</dbReference>
<evidence type="ECO:0000313" key="9">
    <source>
        <dbReference type="EMBL" id="THU40161.1"/>
    </source>
</evidence>
<keyword evidence="2 7" id="KW-0349">Heme</keyword>
<reference evidence="9 10" key="1">
    <citation type="submission" date="2019-04" db="EMBL/GenBank/DDBJ databases">
        <title>Niastella caeni sp. nov., isolated from activated sludge.</title>
        <authorList>
            <person name="Sheng M."/>
        </authorList>
    </citation>
    <scope>NUCLEOTIDE SEQUENCE [LARGE SCALE GENOMIC DNA]</scope>
    <source>
        <strain evidence="9 10">HX-2-15</strain>
    </source>
</reference>
<dbReference type="InterPro" id="IPR036909">
    <property type="entry name" value="Cyt_c-like_dom_sf"/>
</dbReference>
<evidence type="ECO:0000256" key="2">
    <source>
        <dbReference type="ARBA" id="ARBA00022617"/>
    </source>
</evidence>
<dbReference type="PANTHER" id="PTHR30600">
    <property type="entry name" value="CYTOCHROME C PEROXIDASE-RELATED"/>
    <property type="match status" value="1"/>
</dbReference>
<comment type="subcellular location">
    <subcellularLocation>
        <location evidence="1">Cell envelope</location>
    </subcellularLocation>
</comment>
<dbReference type="GO" id="GO:0030313">
    <property type="term" value="C:cell envelope"/>
    <property type="evidence" value="ECO:0007669"/>
    <property type="project" value="UniProtKB-SubCell"/>
</dbReference>
<keyword evidence="6 7" id="KW-0408">Iron</keyword>
<dbReference type="GO" id="GO:0046872">
    <property type="term" value="F:metal ion binding"/>
    <property type="evidence" value="ECO:0007669"/>
    <property type="project" value="UniProtKB-KW"/>
</dbReference>
<evidence type="ECO:0000259" key="8">
    <source>
        <dbReference type="PROSITE" id="PS51007"/>
    </source>
</evidence>
<evidence type="ECO:0000256" key="1">
    <source>
        <dbReference type="ARBA" id="ARBA00004196"/>
    </source>
</evidence>